<dbReference type="InterPro" id="IPR048369">
    <property type="entry name" value="COG6_C"/>
</dbReference>
<dbReference type="GeneID" id="11531121"/>
<proteinExistence type="inferred from homology"/>
<comment type="subunit">
    <text evidence="10">Component of the conserved oligomeric Golgi complex.</text>
</comment>
<dbReference type="OrthoDB" id="272987at2759"/>
<evidence type="ECO:0000256" key="5">
    <source>
        <dbReference type="ARBA" id="ARBA00022927"/>
    </source>
</evidence>
<evidence type="ECO:0000313" key="13">
    <source>
        <dbReference type="EMBL" id="CCE62799.1"/>
    </source>
</evidence>
<dbReference type="SMART" id="SM01087">
    <property type="entry name" value="COG6"/>
    <property type="match status" value="1"/>
</dbReference>
<comment type="function">
    <text evidence="9">Acts as a component of the peripheral membrane COG complex that is involved in intra-Golgi protein trafficking. COG is located at the cis-Golgi, and regulates tethering of retrograde intra-Golgi vesicles and possibly a number of other membrane trafficking events.</text>
</comment>
<protein>
    <recommendedName>
        <fullName evidence="3 10">Conserved oligomeric Golgi complex subunit 6</fullName>
        <shortName evidence="10">COG complex subunit 6</shortName>
    </recommendedName>
    <alternativeName>
        <fullName evidence="8 10">Component of oligomeric Golgi complex 6</fullName>
    </alternativeName>
</protein>
<comment type="similarity">
    <text evidence="2 10">Belongs to the COG6 family.</text>
</comment>
<dbReference type="AlphaFoldDB" id="G8BSH8"/>
<dbReference type="PANTHER" id="PTHR21506:SF0">
    <property type="entry name" value="CONSERVED OLIGOMERIC GOLGI COMPLEX SUBUNIT 6"/>
    <property type="match status" value="1"/>
</dbReference>
<name>G8BSH8_TETPH</name>
<keyword evidence="4 10" id="KW-0813">Transport</keyword>
<comment type="subcellular location">
    <subcellularLocation>
        <location evidence="1 10">Golgi apparatus membrane</location>
        <topology evidence="1 10">Peripheral membrane protein</topology>
    </subcellularLocation>
</comment>
<evidence type="ECO:0000259" key="12">
    <source>
        <dbReference type="Pfam" id="PF20653"/>
    </source>
</evidence>
<dbReference type="STRING" id="1071381.G8BSH8"/>
<comment type="function">
    <text evidence="10">Acts as component of the peripheral membrane COG complex that is involved in intra-Golgi protein trafficking. COG is located at the cis-Golgi, and regulates tethering of retrograde intra-Golgi vesicles and possibly a number of other membrane trafficking events.</text>
</comment>
<dbReference type="GO" id="GO:0000139">
    <property type="term" value="C:Golgi membrane"/>
    <property type="evidence" value="ECO:0007669"/>
    <property type="project" value="UniProtKB-SubCell"/>
</dbReference>
<accession>G8BSH8</accession>
<reference evidence="13 14" key="1">
    <citation type="journal article" date="2011" name="Proc. Natl. Acad. Sci. U.S.A.">
        <title>Evolutionary erosion of yeast sex chromosomes by mating-type switching accidents.</title>
        <authorList>
            <person name="Gordon J.L."/>
            <person name="Armisen D."/>
            <person name="Proux-Wera E."/>
            <person name="Oheigeartaigh S.S."/>
            <person name="Byrne K.P."/>
            <person name="Wolfe K.H."/>
        </authorList>
    </citation>
    <scope>NUCLEOTIDE SEQUENCE [LARGE SCALE GENOMIC DNA]</scope>
    <source>
        <strain evidence="14">ATCC 24235 / CBS 4417 / NBRC 1672 / NRRL Y-8282 / UCD 70-5</strain>
    </source>
</reference>
<dbReference type="Proteomes" id="UP000005666">
    <property type="component" value="Chromosome 4"/>
</dbReference>
<evidence type="ECO:0000256" key="9">
    <source>
        <dbReference type="ARBA" id="ARBA00043873"/>
    </source>
</evidence>
<dbReference type="EMBL" id="HE612859">
    <property type="protein sequence ID" value="CCE62799.1"/>
    <property type="molecule type" value="Genomic_DNA"/>
</dbReference>
<evidence type="ECO:0000256" key="6">
    <source>
        <dbReference type="ARBA" id="ARBA00023034"/>
    </source>
</evidence>
<feature type="domain" description="Conserved Oligomeric Golgi complex subunit 6 C-terminal" evidence="12">
    <location>
        <begin position="319"/>
        <end position="827"/>
    </location>
</feature>
<keyword evidence="6 10" id="KW-0333">Golgi apparatus</keyword>
<dbReference type="RefSeq" id="XP_003685233.1">
    <property type="nucleotide sequence ID" value="XM_003685185.1"/>
</dbReference>
<dbReference type="GO" id="GO:0017119">
    <property type="term" value="C:Golgi transport complex"/>
    <property type="evidence" value="ECO:0007669"/>
    <property type="project" value="UniProtKB-UniRule"/>
</dbReference>
<evidence type="ECO:0000256" key="4">
    <source>
        <dbReference type="ARBA" id="ARBA00022448"/>
    </source>
</evidence>
<dbReference type="Pfam" id="PF06419">
    <property type="entry name" value="COG6_N"/>
    <property type="match status" value="1"/>
</dbReference>
<gene>
    <name evidence="13" type="primary">TPHA0D01590</name>
    <name evidence="13" type="ordered locus">TPHA_0D01590</name>
</gene>
<evidence type="ECO:0000313" key="14">
    <source>
        <dbReference type="Proteomes" id="UP000005666"/>
    </source>
</evidence>
<evidence type="ECO:0000256" key="8">
    <source>
        <dbReference type="ARBA" id="ARBA00031348"/>
    </source>
</evidence>
<keyword evidence="14" id="KW-1185">Reference proteome</keyword>
<sequence>MDFIDYDSFTTDNFSSPNDDGYTVPEPVARLNLNSISLNAPKHFKDLNLASIIGQSEKDTKVKNINDVELNLHDKMQKYAELSIKELNLSENPNKSSIQLHSYVPDVSNGSMDISNIVSPKYSQNVETTNVALNKKLSKILIDYSLSNYQTSSNLRKSLQILESNKTVLSLDENKVDNPGYVGTLARKTLKNNVETELLKEHLSVLEAFKPIVTRIKTLSKSLKNIEELGNTVMDETKEINEDSKDGNLNEVYQLYQEIDNLKQKKILLTAIKDEYTLTQVEENIIENGPVNAEIFAVINKIMLIKERTMYLFGLPNNRAGTSLINEVNLNLDRLNKKLYNYLIDFLFSFESSPNTMNEKLYGDNKESLLLFQNSLILLSNDLEYFNEFFKKVTTMRSKSVLDQFLSQFDFSNDANPMIFSANDPLRYIGDILANVYSLIANEADFVKSLFSLQEKQVGNIPISYLQNNKEFLQGLDDNLLNDIVQTLSNTCKIRIGQVIKFEEDPRILYDALQLISLYDLMFERKDIKPTNLLIVNLRELSASCKEKIMEYFSNYNTEIKDLKYEVTDDLLPPEWISDYLQTITRLFQLYEKDSSMDDLNGNDNESLITTDFLTNIIKTPFDTVLSEQLKVAFPHAKRKDNESALLNTVQINCFDLIKTKLQPYKKSVFSKNESKAEIFNWITKKYDVSISTMLDLQNKLLFEKTGLGIYNNLLNMIFPVDSIQDELDLDMYYSLTENPLMNLDKIRENIFDKLNEFLPIALTELQGQLLFKLTSPTIADHICQTCFSQLSKFYVTFKKVLMHLYPDKKDDIASILKFTEKEFNTLAGIDDTLTNSGI</sequence>
<evidence type="ECO:0000256" key="2">
    <source>
        <dbReference type="ARBA" id="ARBA00011023"/>
    </source>
</evidence>
<dbReference type="OMA" id="IINMICP"/>
<evidence type="ECO:0000256" key="1">
    <source>
        <dbReference type="ARBA" id="ARBA00004395"/>
    </source>
</evidence>
<dbReference type="eggNOG" id="KOG3758">
    <property type="taxonomic scope" value="Eukaryota"/>
</dbReference>
<dbReference type="InterPro" id="IPR048368">
    <property type="entry name" value="COG6_N"/>
</dbReference>
<keyword evidence="5 10" id="KW-0653">Protein transport</keyword>
<dbReference type="PANTHER" id="PTHR21506">
    <property type="entry name" value="COMPONENT OF OLIGOMERIC GOLGI COMPLEX 6"/>
    <property type="match status" value="1"/>
</dbReference>
<dbReference type="GO" id="GO:0006891">
    <property type="term" value="P:intra-Golgi vesicle-mediated transport"/>
    <property type="evidence" value="ECO:0007669"/>
    <property type="project" value="UniProtKB-UniRule"/>
</dbReference>
<keyword evidence="7 10" id="KW-0472">Membrane</keyword>
<dbReference type="HOGENOM" id="CLU_017837_0_0_1"/>
<evidence type="ECO:0000256" key="10">
    <source>
        <dbReference type="RuleBase" id="RU365075"/>
    </source>
</evidence>
<dbReference type="KEGG" id="tpf:TPHA_0D01590"/>
<dbReference type="InterPro" id="IPR010490">
    <property type="entry name" value="COG6"/>
</dbReference>
<dbReference type="GO" id="GO:0032258">
    <property type="term" value="P:cytoplasm to vacuole targeting by the Cvt pathway"/>
    <property type="evidence" value="ECO:0007669"/>
    <property type="project" value="EnsemblFungi"/>
</dbReference>
<evidence type="ECO:0000256" key="7">
    <source>
        <dbReference type="ARBA" id="ARBA00023136"/>
    </source>
</evidence>
<organism evidence="13 14">
    <name type="scientific">Tetrapisispora phaffii (strain ATCC 24235 / CBS 4417 / NBRC 1672 / NRRL Y-8282 / UCD 70-5)</name>
    <name type="common">Yeast</name>
    <name type="synonym">Fabospora phaffii</name>
    <dbReference type="NCBI Taxonomy" id="1071381"/>
    <lineage>
        <taxon>Eukaryota</taxon>
        <taxon>Fungi</taxon>
        <taxon>Dikarya</taxon>
        <taxon>Ascomycota</taxon>
        <taxon>Saccharomycotina</taxon>
        <taxon>Saccharomycetes</taxon>
        <taxon>Saccharomycetales</taxon>
        <taxon>Saccharomycetaceae</taxon>
        <taxon>Tetrapisispora</taxon>
    </lineage>
</organism>
<feature type="domain" description="Conserved oligomeric complex COG6 N-terminal" evidence="11">
    <location>
        <begin position="186"/>
        <end position="289"/>
    </location>
</feature>
<evidence type="ECO:0000259" key="11">
    <source>
        <dbReference type="Pfam" id="PF06419"/>
    </source>
</evidence>
<dbReference type="Pfam" id="PF20653">
    <property type="entry name" value="COG6_C"/>
    <property type="match status" value="1"/>
</dbReference>
<evidence type="ECO:0000256" key="3">
    <source>
        <dbReference type="ARBA" id="ARBA00020973"/>
    </source>
</evidence>